<sequence>MPAIGRSVGGYVALGCPNTKAIGAVFEGLDCGQFKALDICGTLIFNGRSPFYVNSRICGMSRRLERGCRGFASRSDNVSEVPSVVAEIGDTMRKETARAPSGRPALSQHSDWMSILAGADEKIQEYETPKVVDVINSAHFGIKFS</sequence>
<evidence type="ECO:0000313" key="1">
    <source>
        <dbReference type="EMBL" id="SJL15521.1"/>
    </source>
</evidence>
<organism evidence="1 2">
    <name type="scientific">Armillaria ostoyae</name>
    <name type="common">Armillaria root rot fungus</name>
    <dbReference type="NCBI Taxonomy" id="47428"/>
    <lineage>
        <taxon>Eukaryota</taxon>
        <taxon>Fungi</taxon>
        <taxon>Dikarya</taxon>
        <taxon>Basidiomycota</taxon>
        <taxon>Agaricomycotina</taxon>
        <taxon>Agaricomycetes</taxon>
        <taxon>Agaricomycetidae</taxon>
        <taxon>Agaricales</taxon>
        <taxon>Marasmiineae</taxon>
        <taxon>Physalacriaceae</taxon>
        <taxon>Armillaria</taxon>
    </lineage>
</organism>
<proteinExistence type="predicted"/>
<name>A0A284S3D7_ARMOS</name>
<dbReference type="AlphaFoldDB" id="A0A284S3D7"/>
<reference evidence="2" key="1">
    <citation type="journal article" date="2017" name="Nat. Ecol. Evol.">
        <title>Genome expansion and lineage-specific genetic innovations in the forest pathogenic fungi Armillaria.</title>
        <authorList>
            <person name="Sipos G."/>
            <person name="Prasanna A.N."/>
            <person name="Walter M.C."/>
            <person name="O'Connor E."/>
            <person name="Balint B."/>
            <person name="Krizsan K."/>
            <person name="Kiss B."/>
            <person name="Hess J."/>
            <person name="Varga T."/>
            <person name="Slot J."/>
            <person name="Riley R."/>
            <person name="Boka B."/>
            <person name="Rigling D."/>
            <person name="Barry K."/>
            <person name="Lee J."/>
            <person name="Mihaltcheva S."/>
            <person name="LaButti K."/>
            <person name="Lipzen A."/>
            <person name="Waldron R."/>
            <person name="Moloney N.M."/>
            <person name="Sperisen C."/>
            <person name="Kredics L."/>
            <person name="Vagvoelgyi C."/>
            <person name="Patrignani A."/>
            <person name="Fitzpatrick D."/>
            <person name="Nagy I."/>
            <person name="Doyle S."/>
            <person name="Anderson J.B."/>
            <person name="Grigoriev I.V."/>
            <person name="Gueldener U."/>
            <person name="Muensterkoetter M."/>
            <person name="Nagy L.G."/>
        </authorList>
    </citation>
    <scope>NUCLEOTIDE SEQUENCE [LARGE SCALE GENOMIC DNA]</scope>
    <source>
        <strain evidence="2">C18/9</strain>
    </source>
</reference>
<accession>A0A284S3D7</accession>
<dbReference type="EMBL" id="FUEG01000029">
    <property type="protein sequence ID" value="SJL15521.1"/>
    <property type="molecule type" value="Genomic_DNA"/>
</dbReference>
<dbReference type="OrthoDB" id="10566290at2759"/>
<dbReference type="Proteomes" id="UP000219338">
    <property type="component" value="Unassembled WGS sequence"/>
</dbReference>
<keyword evidence="2" id="KW-1185">Reference proteome</keyword>
<evidence type="ECO:0000313" key="2">
    <source>
        <dbReference type="Proteomes" id="UP000219338"/>
    </source>
</evidence>
<protein>
    <submittedName>
        <fullName evidence="1">Uncharacterized protein</fullName>
    </submittedName>
</protein>
<gene>
    <name evidence="1" type="ORF">ARMOST_19021</name>
</gene>